<dbReference type="InterPro" id="IPR039146">
    <property type="entry name" value="GPANK1"/>
</dbReference>
<dbReference type="Pfam" id="PF01585">
    <property type="entry name" value="G-patch"/>
    <property type="match status" value="1"/>
</dbReference>
<dbReference type="InterPro" id="IPR000467">
    <property type="entry name" value="G_patch_dom"/>
</dbReference>
<accession>A0A9P6KDD3</accession>
<sequence>MADSFQNDSASQAATVSKQSKGSMVAVGYEFCDSCQMEVRKDDMDRHRKGTAHLMSQESPIKPLDSLTLGHKNKGFKMLLKAGWDYDKGLGVEGQG</sequence>
<feature type="non-terminal residue" evidence="3">
    <location>
        <position position="96"/>
    </location>
</feature>
<reference evidence="3" key="1">
    <citation type="journal article" date="2020" name="Fungal Divers.">
        <title>Resolving the Mortierellaceae phylogeny through synthesis of multi-gene phylogenetics and phylogenomics.</title>
        <authorList>
            <person name="Vandepol N."/>
            <person name="Liber J."/>
            <person name="Desiro A."/>
            <person name="Na H."/>
            <person name="Kennedy M."/>
            <person name="Barry K."/>
            <person name="Grigoriev I.V."/>
            <person name="Miller A.N."/>
            <person name="O'Donnell K."/>
            <person name="Stajich J.E."/>
            <person name="Bonito G."/>
        </authorList>
    </citation>
    <scope>NUCLEOTIDE SEQUENCE</scope>
    <source>
        <strain evidence="3">KOD1015</strain>
    </source>
</reference>
<name>A0A9P6KDD3_9FUNG</name>
<comment type="caution">
    <text evidence="3">The sequence shown here is derived from an EMBL/GenBank/DDBJ whole genome shotgun (WGS) entry which is preliminary data.</text>
</comment>
<feature type="region of interest" description="Disordered" evidence="1">
    <location>
        <begin position="1"/>
        <end position="22"/>
    </location>
</feature>
<feature type="domain" description="G-patch" evidence="2">
    <location>
        <begin position="71"/>
        <end position="96"/>
    </location>
</feature>
<keyword evidence="4" id="KW-1185">Reference proteome</keyword>
<protein>
    <recommendedName>
        <fullName evidence="2">G-patch domain-containing protein</fullName>
    </recommendedName>
</protein>
<dbReference type="OrthoDB" id="4822at2759"/>
<dbReference type="PANTHER" id="PTHR20923">
    <property type="entry name" value="BAT4 PROTEIN-RELATED"/>
    <property type="match status" value="1"/>
</dbReference>
<dbReference type="AlphaFoldDB" id="A0A9P6KDD3"/>
<dbReference type="EMBL" id="JAABOA010001969">
    <property type="protein sequence ID" value="KAF9580587.1"/>
    <property type="molecule type" value="Genomic_DNA"/>
</dbReference>
<dbReference type="Proteomes" id="UP000780801">
    <property type="component" value="Unassembled WGS sequence"/>
</dbReference>
<dbReference type="GO" id="GO:0003676">
    <property type="term" value="F:nucleic acid binding"/>
    <property type="evidence" value="ECO:0007669"/>
    <property type="project" value="InterPro"/>
</dbReference>
<dbReference type="PROSITE" id="PS50174">
    <property type="entry name" value="G_PATCH"/>
    <property type="match status" value="1"/>
</dbReference>
<evidence type="ECO:0000256" key="1">
    <source>
        <dbReference type="SAM" id="MobiDB-lite"/>
    </source>
</evidence>
<evidence type="ECO:0000313" key="4">
    <source>
        <dbReference type="Proteomes" id="UP000780801"/>
    </source>
</evidence>
<evidence type="ECO:0000313" key="3">
    <source>
        <dbReference type="EMBL" id="KAF9580587.1"/>
    </source>
</evidence>
<proteinExistence type="predicted"/>
<organism evidence="3 4">
    <name type="scientific">Lunasporangiospora selenospora</name>
    <dbReference type="NCBI Taxonomy" id="979761"/>
    <lineage>
        <taxon>Eukaryota</taxon>
        <taxon>Fungi</taxon>
        <taxon>Fungi incertae sedis</taxon>
        <taxon>Mucoromycota</taxon>
        <taxon>Mortierellomycotina</taxon>
        <taxon>Mortierellomycetes</taxon>
        <taxon>Mortierellales</taxon>
        <taxon>Mortierellaceae</taxon>
        <taxon>Lunasporangiospora</taxon>
    </lineage>
</organism>
<evidence type="ECO:0000259" key="2">
    <source>
        <dbReference type="PROSITE" id="PS50174"/>
    </source>
</evidence>
<gene>
    <name evidence="3" type="ORF">BGW38_002702</name>
</gene>
<dbReference type="PANTHER" id="PTHR20923:SF1">
    <property type="entry name" value="G PATCH DOMAIN AND ANKYRIN REPEAT-CONTAINING PROTEIN 1"/>
    <property type="match status" value="1"/>
</dbReference>